<dbReference type="AlphaFoldDB" id="A0A1M7HQF7"/>
<evidence type="ECO:0000313" key="2">
    <source>
        <dbReference type="Proteomes" id="UP000184364"/>
    </source>
</evidence>
<accession>A0A1M7HQF7</accession>
<reference evidence="2" key="1">
    <citation type="submission" date="2016-11" db="EMBL/GenBank/DDBJ databases">
        <authorList>
            <person name="Varghese N."/>
            <person name="Submissions S."/>
        </authorList>
    </citation>
    <scope>NUCLEOTIDE SEQUENCE [LARGE SCALE GENOMIC DNA]</scope>
    <source>
        <strain evidence="2">DSM 26899</strain>
    </source>
</reference>
<dbReference type="RefSeq" id="WP_073296721.1">
    <property type="nucleotide sequence ID" value="NZ_FRAV01000041.1"/>
</dbReference>
<organism evidence="1 2">
    <name type="scientific">Chryseobacterium polytrichastri</name>
    <dbReference type="NCBI Taxonomy" id="1302687"/>
    <lineage>
        <taxon>Bacteria</taxon>
        <taxon>Pseudomonadati</taxon>
        <taxon>Bacteroidota</taxon>
        <taxon>Flavobacteriia</taxon>
        <taxon>Flavobacteriales</taxon>
        <taxon>Weeksellaceae</taxon>
        <taxon>Chryseobacterium group</taxon>
        <taxon>Chryseobacterium</taxon>
    </lineage>
</organism>
<protein>
    <submittedName>
        <fullName evidence="1">Uncharacterized protein</fullName>
    </submittedName>
</protein>
<gene>
    <name evidence="1" type="ORF">SAMN05444267_104142</name>
</gene>
<keyword evidence="2" id="KW-1185">Reference proteome</keyword>
<dbReference type="STRING" id="1302687.SAMN05444267_104142"/>
<name>A0A1M7HQF7_9FLAO</name>
<sequence length="145" mass="16716">MKKYLLFLILVVSTSCQPTKKILNIYIHNSSLDGGEIFGNPKESFFGKKAVDIKRINIYEATKYTTELALIKGKLISSPYAFNSHTLKSLDGKDMLDGYYSHAFVWGKNTLYSDDTMKSWLYIDEPNNVIKTIYYESEFLDKELK</sequence>
<evidence type="ECO:0000313" key="1">
    <source>
        <dbReference type="EMBL" id="SHM30357.1"/>
    </source>
</evidence>
<dbReference type="Proteomes" id="UP000184364">
    <property type="component" value="Unassembled WGS sequence"/>
</dbReference>
<dbReference type="OrthoDB" id="9905934at2"/>
<dbReference type="PROSITE" id="PS51257">
    <property type="entry name" value="PROKAR_LIPOPROTEIN"/>
    <property type="match status" value="1"/>
</dbReference>
<proteinExistence type="predicted"/>
<dbReference type="EMBL" id="FRAV01000041">
    <property type="protein sequence ID" value="SHM30357.1"/>
    <property type="molecule type" value="Genomic_DNA"/>
</dbReference>